<keyword evidence="1" id="KW-1185">Reference proteome</keyword>
<dbReference type="WBParaSite" id="jg12615">
    <property type="protein sequence ID" value="jg12615"/>
    <property type="gene ID" value="jg12615"/>
</dbReference>
<sequence>MFAVLNISMADKEVSKYEARHIDSFVPARHRKKEKDQRRALLKGLSSIPKRPISRSRMLKFSEKMKKLLLPNAEEKRRKES</sequence>
<reference evidence="2" key="1">
    <citation type="submission" date="2022-11" db="UniProtKB">
        <authorList>
            <consortium name="WormBaseParasite"/>
        </authorList>
    </citation>
    <scope>IDENTIFICATION</scope>
</reference>
<proteinExistence type="predicted"/>
<organism evidence="1 2">
    <name type="scientific">Ditylenchus dipsaci</name>
    <dbReference type="NCBI Taxonomy" id="166011"/>
    <lineage>
        <taxon>Eukaryota</taxon>
        <taxon>Metazoa</taxon>
        <taxon>Ecdysozoa</taxon>
        <taxon>Nematoda</taxon>
        <taxon>Chromadorea</taxon>
        <taxon>Rhabditida</taxon>
        <taxon>Tylenchina</taxon>
        <taxon>Tylenchomorpha</taxon>
        <taxon>Sphaerularioidea</taxon>
        <taxon>Anguinidae</taxon>
        <taxon>Anguininae</taxon>
        <taxon>Ditylenchus</taxon>
    </lineage>
</organism>
<evidence type="ECO:0000313" key="1">
    <source>
        <dbReference type="Proteomes" id="UP000887574"/>
    </source>
</evidence>
<evidence type="ECO:0000313" key="2">
    <source>
        <dbReference type="WBParaSite" id="jg12615"/>
    </source>
</evidence>
<accession>A0A915CVJ6</accession>
<protein>
    <submittedName>
        <fullName evidence="2">Uncharacterized protein</fullName>
    </submittedName>
</protein>
<dbReference type="AlphaFoldDB" id="A0A915CVJ6"/>
<name>A0A915CVJ6_9BILA</name>
<dbReference type="Proteomes" id="UP000887574">
    <property type="component" value="Unplaced"/>
</dbReference>